<sequence>MSTTNPPLPTKRTHPMGVLVLGQSRTGTSSMRAALQHLGYTRVFHFFSLFENPLQTPIWERAFRAKFAGSGAAFGRADWDALLGADCTAATDTPCHIFAEELVAAYPEAKVVLTVRDGVDAWFDSYSSTIWPFLRDEQVAPAWWWRVVMLLRPGMPFAYLDVMHRLDP</sequence>
<dbReference type="EMBL" id="KB916740">
    <property type="protein sequence ID" value="EOD44254.1"/>
    <property type="molecule type" value="Genomic_DNA"/>
</dbReference>
<dbReference type="AlphaFoldDB" id="R1GE82"/>
<dbReference type="OrthoDB" id="408152at2759"/>
<dbReference type="Pfam" id="PF17784">
    <property type="entry name" value="Sulfotransfer_4"/>
    <property type="match status" value="1"/>
</dbReference>
<protein>
    <submittedName>
        <fullName evidence="1">Putative nad dependent epimerase dehydratase protein</fullName>
    </submittedName>
</protein>
<dbReference type="OMA" id="WHRSMEL"/>
<name>R1GE82_BOTPV</name>
<accession>R1GE82</accession>
<evidence type="ECO:0000313" key="1">
    <source>
        <dbReference type="EMBL" id="EOD44254.1"/>
    </source>
</evidence>
<dbReference type="PANTHER" id="PTHR36978">
    <property type="entry name" value="P-LOOP CONTAINING NUCLEOTIDE TRIPHOSPHATE HYDROLASE"/>
    <property type="match status" value="1"/>
</dbReference>
<evidence type="ECO:0000313" key="2">
    <source>
        <dbReference type="Proteomes" id="UP000013521"/>
    </source>
</evidence>
<dbReference type="InterPro" id="IPR027417">
    <property type="entry name" value="P-loop_NTPase"/>
</dbReference>
<dbReference type="Proteomes" id="UP000013521">
    <property type="component" value="Unassembled WGS sequence"/>
</dbReference>
<dbReference type="KEGG" id="npa:UCRNP2_9051"/>
<dbReference type="Gene3D" id="3.40.50.300">
    <property type="entry name" value="P-loop containing nucleotide triphosphate hydrolases"/>
    <property type="match status" value="1"/>
</dbReference>
<gene>
    <name evidence="1" type="ORF">UCRNP2_9051</name>
</gene>
<proteinExistence type="predicted"/>
<dbReference type="InterPro" id="IPR040632">
    <property type="entry name" value="Sulfotransfer_4"/>
</dbReference>
<dbReference type="PANTHER" id="PTHR36978:SF4">
    <property type="entry name" value="P-LOOP CONTAINING NUCLEOSIDE TRIPHOSPHATE HYDROLASE PROTEIN"/>
    <property type="match status" value="1"/>
</dbReference>
<dbReference type="SUPFAM" id="SSF52540">
    <property type="entry name" value="P-loop containing nucleoside triphosphate hydrolases"/>
    <property type="match status" value="1"/>
</dbReference>
<organism evidence="1 2">
    <name type="scientific">Botryosphaeria parva (strain UCR-NP2)</name>
    <name type="common">Grapevine canker fungus</name>
    <name type="synonym">Neofusicoccum parvum</name>
    <dbReference type="NCBI Taxonomy" id="1287680"/>
    <lineage>
        <taxon>Eukaryota</taxon>
        <taxon>Fungi</taxon>
        <taxon>Dikarya</taxon>
        <taxon>Ascomycota</taxon>
        <taxon>Pezizomycotina</taxon>
        <taxon>Dothideomycetes</taxon>
        <taxon>Dothideomycetes incertae sedis</taxon>
        <taxon>Botryosphaeriales</taxon>
        <taxon>Botryosphaeriaceae</taxon>
        <taxon>Neofusicoccum</taxon>
    </lineage>
</organism>
<dbReference type="HOGENOM" id="CLU_1705235_0_0_1"/>
<dbReference type="STRING" id="1287680.R1GE82"/>
<reference evidence="2" key="1">
    <citation type="journal article" date="2013" name="Genome Announc.">
        <title>Draft genome sequence of Neofusicoccum parvum isolate UCR-NP2, a fungal vascular pathogen associated with grapevine cankers.</title>
        <authorList>
            <person name="Blanco-Ulate B."/>
            <person name="Rolshausen P."/>
            <person name="Cantu D."/>
        </authorList>
    </citation>
    <scope>NUCLEOTIDE SEQUENCE [LARGE SCALE GENOMIC DNA]</scope>
    <source>
        <strain evidence="2">UCR-NP2</strain>
    </source>
</reference>